<dbReference type="Pfam" id="PF00413">
    <property type="entry name" value="Peptidase_M10"/>
    <property type="match status" value="1"/>
</dbReference>
<comment type="caution">
    <text evidence="7">The sequence shown here is derived from an EMBL/GenBank/DDBJ whole genome shotgun (WGS) entry which is preliminary data.</text>
</comment>
<dbReference type="Gene3D" id="3.40.390.10">
    <property type="entry name" value="Collagenase (Catalytic Domain)"/>
    <property type="match status" value="1"/>
</dbReference>
<keyword evidence="4" id="KW-0862">Zinc</keyword>
<dbReference type="SUPFAM" id="SSF81296">
    <property type="entry name" value="E set domains"/>
    <property type="match status" value="1"/>
</dbReference>
<evidence type="ECO:0000256" key="4">
    <source>
        <dbReference type="ARBA" id="ARBA00022833"/>
    </source>
</evidence>
<protein>
    <recommendedName>
        <fullName evidence="9">T9SS type A sorting domain-containing protein</fullName>
    </recommendedName>
</protein>
<feature type="domain" description="Peptidase M10 metallopeptidase" evidence="5">
    <location>
        <begin position="321"/>
        <end position="475"/>
    </location>
</feature>
<dbReference type="InterPro" id="IPR013783">
    <property type="entry name" value="Ig-like_fold"/>
</dbReference>
<dbReference type="EMBL" id="BAABDJ010000017">
    <property type="protein sequence ID" value="GAA4008534.1"/>
    <property type="molecule type" value="Genomic_DNA"/>
</dbReference>
<dbReference type="Gene3D" id="2.60.40.10">
    <property type="entry name" value="Immunoglobulins"/>
    <property type="match status" value="1"/>
</dbReference>
<dbReference type="InterPro" id="IPR001818">
    <property type="entry name" value="Pept_M10_metallopeptidase"/>
</dbReference>
<evidence type="ECO:0000313" key="8">
    <source>
        <dbReference type="Proteomes" id="UP001500567"/>
    </source>
</evidence>
<gene>
    <name evidence="7" type="ORF">GCM10022408_20860</name>
</gene>
<dbReference type="InterPro" id="IPR002909">
    <property type="entry name" value="IPT_dom"/>
</dbReference>
<keyword evidence="1" id="KW-0645">Protease</keyword>
<accession>A0ABP7S948</accession>
<name>A0ABP7S948_9BACT</name>
<evidence type="ECO:0008006" key="9">
    <source>
        <dbReference type="Google" id="ProtNLM"/>
    </source>
</evidence>
<dbReference type="SUPFAM" id="SSF55486">
    <property type="entry name" value="Metalloproteases ('zincins'), catalytic domain"/>
    <property type="match status" value="1"/>
</dbReference>
<dbReference type="Proteomes" id="UP001500567">
    <property type="component" value="Unassembled WGS sequence"/>
</dbReference>
<dbReference type="InterPro" id="IPR024079">
    <property type="entry name" value="MetalloPept_cat_dom_sf"/>
</dbReference>
<organism evidence="7 8">
    <name type="scientific">Hymenobacter fastidiosus</name>
    <dbReference type="NCBI Taxonomy" id="486264"/>
    <lineage>
        <taxon>Bacteria</taxon>
        <taxon>Pseudomonadati</taxon>
        <taxon>Bacteroidota</taxon>
        <taxon>Cytophagia</taxon>
        <taxon>Cytophagales</taxon>
        <taxon>Hymenobacteraceae</taxon>
        <taxon>Hymenobacter</taxon>
    </lineage>
</organism>
<evidence type="ECO:0000259" key="5">
    <source>
        <dbReference type="Pfam" id="PF00413"/>
    </source>
</evidence>
<evidence type="ECO:0000313" key="7">
    <source>
        <dbReference type="EMBL" id="GAA4008534.1"/>
    </source>
</evidence>
<evidence type="ECO:0000256" key="3">
    <source>
        <dbReference type="ARBA" id="ARBA00022801"/>
    </source>
</evidence>
<dbReference type="Pfam" id="PF01833">
    <property type="entry name" value="TIG"/>
    <property type="match status" value="1"/>
</dbReference>
<keyword evidence="2" id="KW-0479">Metal-binding</keyword>
<dbReference type="CDD" id="cd00102">
    <property type="entry name" value="IPT"/>
    <property type="match status" value="1"/>
</dbReference>
<evidence type="ECO:0000256" key="1">
    <source>
        <dbReference type="ARBA" id="ARBA00022670"/>
    </source>
</evidence>
<evidence type="ECO:0000259" key="6">
    <source>
        <dbReference type="Pfam" id="PF01833"/>
    </source>
</evidence>
<keyword evidence="8" id="KW-1185">Reference proteome</keyword>
<evidence type="ECO:0000256" key="2">
    <source>
        <dbReference type="ARBA" id="ARBA00022723"/>
    </source>
</evidence>
<proteinExistence type="predicted"/>
<reference evidence="8" key="1">
    <citation type="journal article" date="2019" name="Int. J. Syst. Evol. Microbiol.">
        <title>The Global Catalogue of Microorganisms (GCM) 10K type strain sequencing project: providing services to taxonomists for standard genome sequencing and annotation.</title>
        <authorList>
            <consortium name="The Broad Institute Genomics Platform"/>
            <consortium name="The Broad Institute Genome Sequencing Center for Infectious Disease"/>
            <person name="Wu L."/>
            <person name="Ma J."/>
        </authorList>
    </citation>
    <scope>NUCLEOTIDE SEQUENCE [LARGE SCALE GENOMIC DNA]</scope>
    <source>
        <strain evidence="8">JCM 17224</strain>
    </source>
</reference>
<dbReference type="InterPro" id="IPR014756">
    <property type="entry name" value="Ig_E-set"/>
</dbReference>
<keyword evidence="3" id="KW-0378">Hydrolase</keyword>
<sequence>MLVVLLGTLPVAAQTGCLLRPVPLPERVAAAPLIVEASVGRQQVLAGRNDHLFTVSELTVYKVFQGLLPAGELRLAEPGGTLGLRREEVSSSAGLRPAEQGVFLLEPDPATGEAGLYRLQAGPQGVIRYDLTRGTAAEPFARYASITGALYPALQQLTGQAIRQMRPNELLDAPRLARPTAVPIITSFTPQALTAGTGSVLTINGSNFGATPGRSRVSFPNADNGGSTYLSANPTDYVLWSETQIQVRVPSLIVGGAVGAGTGNTAGTGIFRVTNNTDETGDSPTALTVVYALINTLAGGGDTPNRPRLINDDGQGGYTLQYSPSFTSRAGAPASFGRALTTWACATRLRREVSATAAAEATASDGSNVVRFGSAGEVPSGVLGVTNAYYSGCGINGEVFFSLVEMDYTFNTGTNWQFGPALATGAQFDFETVALHELGHGTQLTHLIDNAAVMNFAVPPAVNKRTLDPDSDIAGGTDVFAFSASNPCTASFPALSPPLAAVIPPDCPTVLPVELVAFAATYQPGRGTRLTWATASETNSAFFAVEANATPAPASWTEVHRVPAAGSSSGRRTYQFLDATPFVGVRYYRLRQVDVDGRTEYSPLVAVRGPVLTRLDLYPNPVDDKLWALVPRPSGPGRLIFYDLAGQAGLRLPLAADQTEVGVSGLRPGLYLVEWTDGTTVRWGRMVKK</sequence>
<feature type="domain" description="IPT/TIG" evidence="6">
    <location>
        <begin position="183"/>
        <end position="266"/>
    </location>
</feature>